<protein>
    <recommendedName>
        <fullName evidence="4">Myb-like domain-containing protein</fullName>
    </recommendedName>
</protein>
<dbReference type="EMBL" id="VJMJ01000146">
    <property type="protein sequence ID" value="KAF0731179.1"/>
    <property type="molecule type" value="Genomic_DNA"/>
</dbReference>
<gene>
    <name evidence="2" type="ORF">Ae201684_011445</name>
</gene>
<accession>A0A6G0WUI7</accession>
<dbReference type="PANTHER" id="PTHR37558">
    <property type="entry name" value="HTH CENPB-TYPE DOMAIN-CONTAINING PROTEIN"/>
    <property type="match status" value="1"/>
</dbReference>
<keyword evidence="3" id="KW-1185">Reference proteome</keyword>
<dbReference type="Proteomes" id="UP000481153">
    <property type="component" value="Unassembled WGS sequence"/>
</dbReference>
<sequence>MQRSKDPGDEGSQEELEGSIGPNEELLQELYEEPGAYAGSMKKSFGCADDNVLLKAVNETKPWRAGNGQIMHCWAELAIDLRENRRFRVAKDGPGCKTRFDKLVKAYAAGSLAAMRRSGTDEEFGECEQLLEDIISQISDFKSERDEETAAGMARKDGIEKSGTLMRQLAMESLSSSDDCGDRKNTPSKRGRVEGLFDIISNSVNDMAREDPTITAFTTFLKNRLEQDDEREEKRQRREEEREQKQHERDIARDKMNQEFLLNIMRNARGGDIK</sequence>
<dbReference type="AlphaFoldDB" id="A0A6G0WUI7"/>
<evidence type="ECO:0000313" key="2">
    <source>
        <dbReference type="EMBL" id="KAF0731179.1"/>
    </source>
</evidence>
<reference evidence="2 3" key="1">
    <citation type="submission" date="2019-07" db="EMBL/GenBank/DDBJ databases">
        <title>Genomics analysis of Aphanomyces spp. identifies a new class of oomycete effector associated with host adaptation.</title>
        <authorList>
            <person name="Gaulin E."/>
        </authorList>
    </citation>
    <scope>NUCLEOTIDE SEQUENCE [LARGE SCALE GENOMIC DNA]</scope>
    <source>
        <strain evidence="2 3">ATCC 201684</strain>
    </source>
</reference>
<organism evidence="2 3">
    <name type="scientific">Aphanomyces euteiches</name>
    <dbReference type="NCBI Taxonomy" id="100861"/>
    <lineage>
        <taxon>Eukaryota</taxon>
        <taxon>Sar</taxon>
        <taxon>Stramenopiles</taxon>
        <taxon>Oomycota</taxon>
        <taxon>Saprolegniomycetes</taxon>
        <taxon>Saprolegniales</taxon>
        <taxon>Verrucalvaceae</taxon>
        <taxon>Aphanomyces</taxon>
    </lineage>
</organism>
<feature type="compositionally biased region" description="Basic and acidic residues" evidence="1">
    <location>
        <begin position="232"/>
        <end position="257"/>
    </location>
</feature>
<comment type="caution">
    <text evidence="2">The sequence shown here is derived from an EMBL/GenBank/DDBJ whole genome shotgun (WGS) entry which is preliminary data.</text>
</comment>
<dbReference type="VEuPathDB" id="FungiDB:AeMF1_005741"/>
<feature type="region of interest" description="Disordered" evidence="1">
    <location>
        <begin position="1"/>
        <end position="25"/>
    </location>
</feature>
<feature type="region of interest" description="Disordered" evidence="1">
    <location>
        <begin position="225"/>
        <end position="258"/>
    </location>
</feature>
<name>A0A6G0WUI7_9STRA</name>
<dbReference type="PANTHER" id="PTHR37558:SF1">
    <property type="entry name" value="HTH CENPB-TYPE DOMAIN-CONTAINING PROTEIN"/>
    <property type="match status" value="1"/>
</dbReference>
<proteinExistence type="predicted"/>
<evidence type="ECO:0000256" key="1">
    <source>
        <dbReference type="SAM" id="MobiDB-lite"/>
    </source>
</evidence>
<evidence type="ECO:0000313" key="3">
    <source>
        <dbReference type="Proteomes" id="UP000481153"/>
    </source>
</evidence>
<evidence type="ECO:0008006" key="4">
    <source>
        <dbReference type="Google" id="ProtNLM"/>
    </source>
</evidence>